<reference evidence="1" key="1">
    <citation type="submission" date="2022-06" db="EMBL/GenBank/DDBJ databases">
        <title>Genome Sequence of Candolleomyces eurysporus.</title>
        <authorList>
            <person name="Buettner E."/>
        </authorList>
    </citation>
    <scope>NUCLEOTIDE SEQUENCE</scope>
    <source>
        <strain evidence="1">VTCC 930004</strain>
    </source>
</reference>
<proteinExistence type="predicted"/>
<organism evidence="1 2">
    <name type="scientific">Candolleomyces eurysporus</name>
    <dbReference type="NCBI Taxonomy" id="2828524"/>
    <lineage>
        <taxon>Eukaryota</taxon>
        <taxon>Fungi</taxon>
        <taxon>Dikarya</taxon>
        <taxon>Basidiomycota</taxon>
        <taxon>Agaricomycotina</taxon>
        <taxon>Agaricomycetes</taxon>
        <taxon>Agaricomycetidae</taxon>
        <taxon>Agaricales</taxon>
        <taxon>Agaricineae</taxon>
        <taxon>Psathyrellaceae</taxon>
        <taxon>Candolleomyces</taxon>
    </lineage>
</organism>
<dbReference type="OrthoDB" id="3199068at2759"/>
<protein>
    <recommendedName>
        <fullName evidence="3">BTB domain-containing protein</fullName>
    </recommendedName>
</protein>
<evidence type="ECO:0000313" key="2">
    <source>
        <dbReference type="Proteomes" id="UP001140091"/>
    </source>
</evidence>
<name>A0A9W8MAR4_9AGAR</name>
<evidence type="ECO:0000313" key="1">
    <source>
        <dbReference type="EMBL" id="KAJ2922942.1"/>
    </source>
</evidence>
<comment type="caution">
    <text evidence="1">The sequence shown here is derived from an EMBL/GenBank/DDBJ whole genome shotgun (WGS) entry which is preliminary data.</text>
</comment>
<dbReference type="AlphaFoldDB" id="A0A9W8MAR4"/>
<dbReference type="Proteomes" id="UP001140091">
    <property type="component" value="Unassembled WGS sequence"/>
</dbReference>
<feature type="non-terminal residue" evidence="1">
    <location>
        <position position="1"/>
    </location>
</feature>
<evidence type="ECO:0008006" key="3">
    <source>
        <dbReference type="Google" id="ProtNLM"/>
    </source>
</evidence>
<keyword evidence="2" id="KW-1185">Reference proteome</keyword>
<dbReference type="EMBL" id="JANBPK010001472">
    <property type="protein sequence ID" value="KAJ2922942.1"/>
    <property type="molecule type" value="Genomic_DNA"/>
</dbReference>
<gene>
    <name evidence="1" type="ORF">H1R20_g14107</name>
</gene>
<sequence length="91" mass="10508">MTQCAPRRPCDLDEEYYWDFVTFSARGRLFRIPKYRLISKSEHFASKYALDGDGGSEHEYDTAEDSQLNAVKLDGVSADEFRSFLKAVYPK</sequence>
<accession>A0A9W8MAR4</accession>